<comment type="caution">
    <text evidence="1">The sequence shown here is derived from an EMBL/GenBank/DDBJ whole genome shotgun (WGS) entry which is preliminary data.</text>
</comment>
<accession>A0ACB7ZPW1</accession>
<name>A0ACB7ZPW1_9AGAM</name>
<dbReference type="Proteomes" id="UP000790377">
    <property type="component" value="Unassembled WGS sequence"/>
</dbReference>
<reference evidence="1" key="1">
    <citation type="journal article" date="2021" name="New Phytol.">
        <title>Evolutionary innovations through gain and loss of genes in the ectomycorrhizal Boletales.</title>
        <authorList>
            <person name="Wu G."/>
            <person name="Miyauchi S."/>
            <person name="Morin E."/>
            <person name="Kuo A."/>
            <person name="Drula E."/>
            <person name="Varga T."/>
            <person name="Kohler A."/>
            <person name="Feng B."/>
            <person name="Cao Y."/>
            <person name="Lipzen A."/>
            <person name="Daum C."/>
            <person name="Hundley H."/>
            <person name="Pangilinan J."/>
            <person name="Johnson J."/>
            <person name="Barry K."/>
            <person name="LaButti K."/>
            <person name="Ng V."/>
            <person name="Ahrendt S."/>
            <person name="Min B."/>
            <person name="Choi I.G."/>
            <person name="Park H."/>
            <person name="Plett J.M."/>
            <person name="Magnuson J."/>
            <person name="Spatafora J.W."/>
            <person name="Nagy L.G."/>
            <person name="Henrissat B."/>
            <person name="Grigoriev I.V."/>
            <person name="Yang Z.L."/>
            <person name="Xu J."/>
            <person name="Martin F.M."/>
        </authorList>
    </citation>
    <scope>NUCLEOTIDE SEQUENCE</scope>
    <source>
        <strain evidence="1">ATCC 28755</strain>
    </source>
</reference>
<dbReference type="EMBL" id="MU269201">
    <property type="protein sequence ID" value="KAH7903120.1"/>
    <property type="molecule type" value="Genomic_DNA"/>
</dbReference>
<evidence type="ECO:0000313" key="2">
    <source>
        <dbReference type="Proteomes" id="UP000790377"/>
    </source>
</evidence>
<evidence type="ECO:0000313" key="1">
    <source>
        <dbReference type="EMBL" id="KAH7903120.1"/>
    </source>
</evidence>
<proteinExistence type="predicted"/>
<gene>
    <name evidence="1" type="ORF">BJ138DRAFT_1021123</name>
</gene>
<protein>
    <submittedName>
        <fullName evidence="1">Uncharacterized protein</fullName>
    </submittedName>
</protein>
<keyword evidence="2" id="KW-1185">Reference proteome</keyword>
<feature type="non-terminal residue" evidence="1">
    <location>
        <position position="441"/>
    </location>
</feature>
<sequence length="441" mass="51327">MQAEVERQVARAEEARLHQQQQIQAEAERQAAHAEEARLHQQQIQQQQMQAEAEHQARYAEAQRAFERERERDLIQWQREQVEREREAQNGIEEQLRNAQQRLFNEELQQHHEDERRSQRLIQSQRQEQQDEPAREPAGHHGYAEPLARHNMGPMNVVCPNCKALHFDCEKLSKSSRRNPKFGDCCLTGQIDLPRLEAFPQELQRLYEDPQDSRSFRKNIRQYNAALSFTSLGVNIDRQMEQRGGISSFKIHGELCHRMGTLLPEEGEQPTYAQLYIYDPAEATNIRHQRNSELSHAIFAEIQDVLHRHHPYVNLYKQAHRVMAEVPAEQRTGISCRLHFIEGSDGRTYNLPTADEIAVVIPGDGSEEVSDKRDIVLRLQGGGLRRISQLSHAYSPLHYVLLFPRGEDGWHINIPAQRNAEDNLAAEKVTQRKFYAYRLFP</sequence>
<organism evidence="1 2">
    <name type="scientific">Hygrophoropsis aurantiaca</name>
    <dbReference type="NCBI Taxonomy" id="72124"/>
    <lineage>
        <taxon>Eukaryota</taxon>
        <taxon>Fungi</taxon>
        <taxon>Dikarya</taxon>
        <taxon>Basidiomycota</taxon>
        <taxon>Agaricomycotina</taxon>
        <taxon>Agaricomycetes</taxon>
        <taxon>Agaricomycetidae</taxon>
        <taxon>Boletales</taxon>
        <taxon>Coniophorineae</taxon>
        <taxon>Hygrophoropsidaceae</taxon>
        <taxon>Hygrophoropsis</taxon>
    </lineage>
</organism>